<name>A0ACA9NM45_9GLOM</name>
<gene>
    <name evidence="1" type="ORF">ACOLOM_LOCUS8692</name>
</gene>
<dbReference type="EMBL" id="CAJVPT010023167">
    <property type="protein sequence ID" value="CAG8663953.1"/>
    <property type="molecule type" value="Genomic_DNA"/>
</dbReference>
<sequence>IAARKFTALRQYGKAVQFCAQNNDTEALNRVVGALLNEYLVNGLYAHRLVVECLTMTPGHREFILLVDQIPTELMYPTENLPNDRQIFCIRLAFTVAYAEFHFAVSSNNKEARVGEELEELLEESGPQAPKTWWGLILVDLGDFLAREFTVSSACEQYSDPGLEDEAKISSKHMALALARLEEIFIRSKHGAGSDYLWALMRRYNMKTEAEALQRLERVRFTMIHSAATSMISEVGGTGSIMEN</sequence>
<protein>
    <submittedName>
        <fullName evidence="1">9043_t:CDS:1</fullName>
    </submittedName>
</protein>
<accession>A0ACA9NM45</accession>
<proteinExistence type="predicted"/>
<evidence type="ECO:0000313" key="1">
    <source>
        <dbReference type="EMBL" id="CAG8663953.1"/>
    </source>
</evidence>
<comment type="caution">
    <text evidence="1">The sequence shown here is derived from an EMBL/GenBank/DDBJ whole genome shotgun (WGS) entry which is preliminary data.</text>
</comment>
<organism evidence="1 2">
    <name type="scientific">Acaulospora colombiana</name>
    <dbReference type="NCBI Taxonomy" id="27376"/>
    <lineage>
        <taxon>Eukaryota</taxon>
        <taxon>Fungi</taxon>
        <taxon>Fungi incertae sedis</taxon>
        <taxon>Mucoromycota</taxon>
        <taxon>Glomeromycotina</taxon>
        <taxon>Glomeromycetes</taxon>
        <taxon>Diversisporales</taxon>
        <taxon>Acaulosporaceae</taxon>
        <taxon>Acaulospora</taxon>
    </lineage>
</organism>
<dbReference type="Proteomes" id="UP000789525">
    <property type="component" value="Unassembled WGS sequence"/>
</dbReference>
<feature type="non-terminal residue" evidence="1">
    <location>
        <position position="1"/>
    </location>
</feature>
<keyword evidence="2" id="KW-1185">Reference proteome</keyword>
<evidence type="ECO:0000313" key="2">
    <source>
        <dbReference type="Proteomes" id="UP000789525"/>
    </source>
</evidence>
<reference evidence="1" key="1">
    <citation type="submission" date="2021-06" db="EMBL/GenBank/DDBJ databases">
        <authorList>
            <person name="Kallberg Y."/>
            <person name="Tangrot J."/>
            <person name="Rosling A."/>
        </authorList>
    </citation>
    <scope>NUCLEOTIDE SEQUENCE</scope>
    <source>
        <strain evidence="1">CL356</strain>
    </source>
</reference>